<keyword evidence="4" id="KW-1185">Reference proteome</keyword>
<reference evidence="4" key="1">
    <citation type="submission" date="2016-10" db="EMBL/GenBank/DDBJ databases">
        <authorList>
            <person name="Varghese N."/>
            <person name="Submissions S."/>
        </authorList>
    </citation>
    <scope>NUCLEOTIDE SEQUENCE [LARGE SCALE GENOMIC DNA]</scope>
    <source>
        <strain evidence="4">CGMCC 4.7042</strain>
    </source>
</reference>
<feature type="signal peptide" evidence="2">
    <location>
        <begin position="1"/>
        <end position="31"/>
    </location>
</feature>
<evidence type="ECO:0000313" key="4">
    <source>
        <dbReference type="Proteomes" id="UP000199063"/>
    </source>
</evidence>
<keyword evidence="2" id="KW-0732">Signal</keyword>
<dbReference type="OrthoDB" id="4328006at2"/>
<dbReference type="EMBL" id="FNHI01000033">
    <property type="protein sequence ID" value="SDN67484.1"/>
    <property type="molecule type" value="Genomic_DNA"/>
</dbReference>
<evidence type="ECO:0000256" key="1">
    <source>
        <dbReference type="SAM" id="MobiDB-lite"/>
    </source>
</evidence>
<protein>
    <submittedName>
        <fullName evidence="3">Uncharacterized protein</fullName>
    </submittedName>
</protein>
<evidence type="ECO:0000256" key="2">
    <source>
        <dbReference type="SAM" id="SignalP"/>
    </source>
</evidence>
<feature type="region of interest" description="Disordered" evidence="1">
    <location>
        <begin position="69"/>
        <end position="90"/>
    </location>
</feature>
<organism evidence="3 4">
    <name type="scientific">Streptomyces wuyuanensis</name>
    <dbReference type="NCBI Taxonomy" id="1196353"/>
    <lineage>
        <taxon>Bacteria</taxon>
        <taxon>Bacillati</taxon>
        <taxon>Actinomycetota</taxon>
        <taxon>Actinomycetes</taxon>
        <taxon>Kitasatosporales</taxon>
        <taxon>Streptomycetaceae</taxon>
        <taxon>Streptomyces</taxon>
    </lineage>
</organism>
<dbReference type="AlphaFoldDB" id="A0A1H0DBE0"/>
<accession>A0A1H0DBE0</accession>
<evidence type="ECO:0000313" key="3">
    <source>
        <dbReference type="EMBL" id="SDN67484.1"/>
    </source>
</evidence>
<dbReference type="GeneID" id="40834073"/>
<dbReference type="Proteomes" id="UP000199063">
    <property type="component" value="Unassembled WGS sequence"/>
</dbReference>
<gene>
    <name evidence="3" type="ORF">SAMN05444921_13310</name>
</gene>
<name>A0A1H0DBE0_9ACTN</name>
<feature type="chain" id="PRO_5011467144" evidence="2">
    <location>
        <begin position="32"/>
        <end position="131"/>
    </location>
</feature>
<dbReference type="RefSeq" id="WP_093662023.1">
    <property type="nucleotide sequence ID" value="NZ_FNHI01000033.1"/>
</dbReference>
<proteinExistence type="predicted"/>
<feature type="region of interest" description="Disordered" evidence="1">
    <location>
        <begin position="102"/>
        <end position="131"/>
    </location>
</feature>
<sequence length="131" mass="14520">MKKHTNRIAVTASSVVAAGVAALGAGGTASAATPASAYVQRPAVSVNADDYRWDHGVGYLLEQGYSWDESRGLHKDGPFSDSARHGRDGHFCRWDGEERGWKCDRSYRHDGNRYEHDSRDRHHNDGNHGDR</sequence>